<dbReference type="AlphaFoldDB" id="A0A834VI00"/>
<dbReference type="CDD" id="cd09120">
    <property type="entry name" value="PLDc_DNaseII_1"/>
    <property type="match status" value="1"/>
</dbReference>
<comment type="similarity">
    <text evidence="1">Belongs to the DNase II family.</text>
</comment>
<reference evidence="4" key="2">
    <citation type="submission" date="2020-01" db="EMBL/GenBank/DDBJ databases">
        <authorList>
            <person name="Korhonen P.K.K."/>
            <person name="Guangxu M.G."/>
            <person name="Wang T.W."/>
            <person name="Stroehlein A.J.S."/>
            <person name="Young N.D."/>
            <person name="Ang C.-S.A."/>
            <person name="Fernando D.W.F."/>
            <person name="Lu H.L."/>
            <person name="Taylor S.T."/>
            <person name="Ehtesham M.E.M."/>
            <person name="Najaraj S.H.N."/>
            <person name="Harsha G.H.G."/>
            <person name="Madugundu A.M."/>
            <person name="Renuse S.R."/>
            <person name="Holt D.H."/>
            <person name="Pandey A.P."/>
            <person name="Papenfuss A.P."/>
            <person name="Gasser R.B.G."/>
            <person name="Fischer K.F."/>
        </authorList>
    </citation>
    <scope>NUCLEOTIDE SEQUENCE</scope>
    <source>
        <strain evidence="4">SSS_KF_BRIS2020</strain>
    </source>
</reference>
<evidence type="ECO:0000256" key="2">
    <source>
        <dbReference type="ARBA" id="ARBA00022801"/>
    </source>
</evidence>
<keyword evidence="6" id="KW-1185">Reference proteome</keyword>
<name>A0A834VI00_SARSC</name>
<dbReference type="OrthoDB" id="10261598at2759"/>
<evidence type="ECO:0000313" key="6">
    <source>
        <dbReference type="Proteomes" id="UP000070412"/>
    </source>
</evidence>
<reference evidence="6" key="1">
    <citation type="journal article" date="2020" name="PLoS Negl. Trop. Dis.">
        <title>High-quality nuclear genome for Sarcoptes scabiei-A critical resource for a neglected parasite.</title>
        <authorList>
            <person name="Korhonen P.K."/>
            <person name="Gasser R.B."/>
            <person name="Ma G."/>
            <person name="Wang T."/>
            <person name="Stroehlein A.J."/>
            <person name="Young N.D."/>
            <person name="Ang C.S."/>
            <person name="Fernando D.D."/>
            <person name="Lu H.C."/>
            <person name="Taylor S."/>
            <person name="Reynolds S.L."/>
            <person name="Mofiz E."/>
            <person name="Najaraj S.H."/>
            <person name="Gowda H."/>
            <person name="Madugundu A."/>
            <person name="Renuse S."/>
            <person name="Holt D."/>
            <person name="Pandey A."/>
            <person name="Papenfuss A.T."/>
            <person name="Fischer K."/>
        </authorList>
    </citation>
    <scope>NUCLEOTIDE SEQUENCE [LARGE SCALE GENOMIC DNA]</scope>
</reference>
<feature type="chain" id="PRO_5038259580" evidence="3">
    <location>
        <begin position="22"/>
        <end position="399"/>
    </location>
</feature>
<feature type="signal peptide" evidence="3">
    <location>
        <begin position="1"/>
        <end position="21"/>
    </location>
</feature>
<keyword evidence="2" id="KW-0378">Hydrolase</keyword>
<dbReference type="PANTHER" id="PTHR10858:SF23">
    <property type="entry name" value="DEOXYRIBONUCLEASE II"/>
    <property type="match status" value="1"/>
</dbReference>
<sequence>MRLLNLITFLIFGFGSNLIWCETNSSPCCKDEDGNCVDWFILYKYPHLAHETESNLFYGYSYAFVTSKSQDSWTLSNKTMKDSDSILGKTLEVFFTDGDRLTSMFYNDQPPSRRVGSNYAHAKGLMIADAEQGFWLIHSIPRFISTTEKGYSYKTNGRRYGQVAMCLSLSVAELAKVVAKNLLVARPYVYSINIEDGNSDLGKALKVLKRHKYSKITQSYLKITTLGGEQFHSYYKSPNYRVDLYADIVAKSTQTSLRVESWRHPLSRSLKSECDSPRTEVENIEKISLSFGNTDLTGTFESSQDHSKWVVSRLEREDMVCVGDINRAPSQFHRGGGTTCMMNDNIWKKFNSLVSEIERCPDDQDPELKTKKSTALDFFKEKWDQLTNFVKKNYKKMKN</sequence>
<dbReference type="Pfam" id="PF03265">
    <property type="entry name" value="DNase_II"/>
    <property type="match status" value="1"/>
</dbReference>
<evidence type="ECO:0000256" key="3">
    <source>
        <dbReference type="SAM" id="SignalP"/>
    </source>
</evidence>
<dbReference type="EnsemblMetazoa" id="SSS_7178s_mrna">
    <property type="protein sequence ID" value="KAF7496184.1"/>
    <property type="gene ID" value="SSS_7178"/>
</dbReference>
<evidence type="ECO:0000313" key="4">
    <source>
        <dbReference type="EMBL" id="KAF7496184.1"/>
    </source>
</evidence>
<dbReference type="SMR" id="A0A834VI00"/>
<evidence type="ECO:0000313" key="5">
    <source>
        <dbReference type="EnsemblMetazoa" id="KAF7496184.1"/>
    </source>
</evidence>
<protein>
    <submittedName>
        <fullName evidence="4">Deoxyribonuclease-2-beta</fullName>
    </submittedName>
</protein>
<dbReference type="GO" id="GO:0006309">
    <property type="term" value="P:apoptotic DNA fragmentation"/>
    <property type="evidence" value="ECO:0007669"/>
    <property type="project" value="TreeGrafter"/>
</dbReference>
<dbReference type="PANTHER" id="PTHR10858">
    <property type="entry name" value="DEOXYRIBONUCLEASE II"/>
    <property type="match status" value="1"/>
</dbReference>
<dbReference type="EMBL" id="WVUK01000023">
    <property type="protein sequence ID" value="KAF7496184.1"/>
    <property type="molecule type" value="Genomic_DNA"/>
</dbReference>
<gene>
    <name evidence="4" type="ORF">SSS_7178</name>
</gene>
<accession>A0A834VI00</accession>
<proteinExistence type="inferred from homology"/>
<dbReference type="Proteomes" id="UP000070412">
    <property type="component" value="Unassembled WGS sequence"/>
</dbReference>
<evidence type="ECO:0000256" key="1">
    <source>
        <dbReference type="ARBA" id="ARBA00007527"/>
    </source>
</evidence>
<dbReference type="GO" id="GO:0004531">
    <property type="term" value="F:deoxyribonuclease II activity"/>
    <property type="evidence" value="ECO:0007669"/>
    <property type="project" value="InterPro"/>
</dbReference>
<keyword evidence="3" id="KW-0732">Signal</keyword>
<organism evidence="4">
    <name type="scientific">Sarcoptes scabiei</name>
    <name type="common">Itch mite</name>
    <name type="synonym">Acarus scabiei</name>
    <dbReference type="NCBI Taxonomy" id="52283"/>
    <lineage>
        <taxon>Eukaryota</taxon>
        <taxon>Metazoa</taxon>
        <taxon>Ecdysozoa</taxon>
        <taxon>Arthropoda</taxon>
        <taxon>Chelicerata</taxon>
        <taxon>Arachnida</taxon>
        <taxon>Acari</taxon>
        <taxon>Acariformes</taxon>
        <taxon>Sarcoptiformes</taxon>
        <taxon>Astigmata</taxon>
        <taxon>Psoroptidia</taxon>
        <taxon>Sarcoptoidea</taxon>
        <taxon>Sarcoptidae</taxon>
        <taxon>Sarcoptinae</taxon>
        <taxon>Sarcoptes</taxon>
    </lineage>
</organism>
<dbReference type="InterPro" id="IPR004947">
    <property type="entry name" value="DNase_II"/>
</dbReference>
<reference evidence="5" key="3">
    <citation type="submission" date="2022-06" db="UniProtKB">
        <authorList>
            <consortium name="EnsemblMetazoa"/>
        </authorList>
    </citation>
    <scope>IDENTIFICATION</scope>
</reference>